<dbReference type="PANTHER" id="PTHR33744">
    <property type="entry name" value="CARBOHYDRATE DIACID REGULATOR"/>
    <property type="match status" value="1"/>
</dbReference>
<dbReference type="InterPro" id="IPR042070">
    <property type="entry name" value="PucR_C-HTH_sf"/>
</dbReference>
<comment type="caution">
    <text evidence="4">The sequence shown here is derived from an EMBL/GenBank/DDBJ whole genome shotgun (WGS) entry which is preliminary data.</text>
</comment>
<protein>
    <submittedName>
        <fullName evidence="4">PucR family transcriptional regulator</fullName>
    </submittedName>
</protein>
<proteinExistence type="inferred from homology"/>
<evidence type="ECO:0000259" key="2">
    <source>
        <dbReference type="Pfam" id="PF13556"/>
    </source>
</evidence>
<dbReference type="EMBL" id="JBGGTQ010000010">
    <property type="protein sequence ID" value="MEZ0494230.1"/>
    <property type="molecule type" value="Genomic_DNA"/>
</dbReference>
<dbReference type="Pfam" id="PF17853">
    <property type="entry name" value="GGDEF_2"/>
    <property type="match status" value="1"/>
</dbReference>
<evidence type="ECO:0000313" key="4">
    <source>
        <dbReference type="EMBL" id="MEZ0494230.1"/>
    </source>
</evidence>
<evidence type="ECO:0000259" key="3">
    <source>
        <dbReference type="Pfam" id="PF17853"/>
    </source>
</evidence>
<dbReference type="InterPro" id="IPR041522">
    <property type="entry name" value="CdaR_GGDEF"/>
</dbReference>
<evidence type="ECO:0000313" key="5">
    <source>
        <dbReference type="Proteomes" id="UP001566476"/>
    </source>
</evidence>
<dbReference type="Gene3D" id="1.10.10.2840">
    <property type="entry name" value="PucR C-terminal helix-turn-helix domain"/>
    <property type="match status" value="1"/>
</dbReference>
<dbReference type="Pfam" id="PF13556">
    <property type="entry name" value="HTH_30"/>
    <property type="match status" value="1"/>
</dbReference>
<organism evidence="4 5">
    <name type="scientific">Kineococcus mangrovi</name>
    <dbReference type="NCBI Taxonomy" id="1660183"/>
    <lineage>
        <taxon>Bacteria</taxon>
        <taxon>Bacillati</taxon>
        <taxon>Actinomycetota</taxon>
        <taxon>Actinomycetes</taxon>
        <taxon>Kineosporiales</taxon>
        <taxon>Kineosporiaceae</taxon>
        <taxon>Kineococcus</taxon>
    </lineage>
</organism>
<keyword evidence="5" id="KW-1185">Reference proteome</keyword>
<sequence length="516" mass="52931">MSTRGLPALLHLPGWRDAVRHVAGPVDGPPPTGVLLADGGGATAVPAVAPGTLLCLAGAVGAGTADAWRLEVQLRRAADAGVVAVLLPSAAEPTGGTRLLCSRLGLALLLADEPVLQRALEAAVALAAPDVDRARAVREVSASLPGAVGSAREGAALVRLLERVLGLPVALLDGHGAVLHTGPAPVATAGLRTGEPVPQRVPLPGPDGGTVLAHPVLLPGVRAAQRWLTAAAPRWADPETVADCLAVAAAGLAGRLGVDRLGLERDARARAALLIDVLAGGDGPDAELRRRAAAAGWALDGWHVGVRLGTPAATDTAGSRDEVAAVFARGGLAPVVVEHGDGWSAWVTLPRPPAAETVRELSEDLRRVHRELRRHLRCWTGVGRPRVGPGGIARSLAEATDAAGLAAGRTEQGCFLHVDQLGVAQTLLAWTRTGTFPPAARSLLEPLGPPGSDLVTTLAAYLDQESSLVRTAAVLGVHRNTVAARVARVQQLLEVDLTDRDQRLALHLACRAVVGA</sequence>
<name>A0ABV4I851_9ACTN</name>
<evidence type="ECO:0000256" key="1">
    <source>
        <dbReference type="ARBA" id="ARBA00006754"/>
    </source>
</evidence>
<accession>A0ABV4I851</accession>
<feature type="domain" description="CdaR GGDEF-like" evidence="3">
    <location>
        <begin position="281"/>
        <end position="403"/>
    </location>
</feature>
<dbReference type="PANTHER" id="PTHR33744:SF1">
    <property type="entry name" value="DNA-BINDING TRANSCRIPTIONAL ACTIVATOR ADER"/>
    <property type="match status" value="1"/>
</dbReference>
<dbReference type="Proteomes" id="UP001566476">
    <property type="component" value="Unassembled WGS sequence"/>
</dbReference>
<dbReference type="RefSeq" id="WP_370720463.1">
    <property type="nucleotide sequence ID" value="NZ_JBGGTQ010000010.1"/>
</dbReference>
<dbReference type="InterPro" id="IPR051448">
    <property type="entry name" value="CdaR-like_regulators"/>
</dbReference>
<comment type="similarity">
    <text evidence="1">Belongs to the CdaR family.</text>
</comment>
<feature type="domain" description="PucR C-terminal helix-turn-helix" evidence="2">
    <location>
        <begin position="454"/>
        <end position="512"/>
    </location>
</feature>
<dbReference type="InterPro" id="IPR025736">
    <property type="entry name" value="PucR_C-HTH_dom"/>
</dbReference>
<gene>
    <name evidence="4" type="ORF">AB2L28_18495</name>
</gene>
<reference evidence="4 5" key="1">
    <citation type="submission" date="2024-07" db="EMBL/GenBank/DDBJ databases">
        <authorList>
            <person name="Thanompreechachai J."/>
            <person name="Duangmal K."/>
        </authorList>
    </citation>
    <scope>NUCLEOTIDE SEQUENCE [LARGE SCALE GENOMIC DNA]</scope>
    <source>
        <strain evidence="4 5">TBRC 1896</strain>
    </source>
</reference>